<keyword evidence="3" id="KW-1185">Reference proteome</keyword>
<protein>
    <submittedName>
        <fullName evidence="2">12243_t:CDS:1</fullName>
    </submittedName>
</protein>
<feature type="region of interest" description="Disordered" evidence="1">
    <location>
        <begin position="88"/>
        <end position="108"/>
    </location>
</feature>
<organism evidence="2 3">
    <name type="scientific">Funneliformis caledonium</name>
    <dbReference type="NCBI Taxonomy" id="1117310"/>
    <lineage>
        <taxon>Eukaryota</taxon>
        <taxon>Fungi</taxon>
        <taxon>Fungi incertae sedis</taxon>
        <taxon>Mucoromycota</taxon>
        <taxon>Glomeromycotina</taxon>
        <taxon>Glomeromycetes</taxon>
        <taxon>Glomerales</taxon>
        <taxon>Glomeraceae</taxon>
        <taxon>Funneliformis</taxon>
    </lineage>
</organism>
<accession>A0A9N8WAH0</accession>
<evidence type="ECO:0000313" key="2">
    <source>
        <dbReference type="EMBL" id="CAG8483086.1"/>
    </source>
</evidence>
<name>A0A9N8WAH0_9GLOM</name>
<reference evidence="2" key="1">
    <citation type="submission" date="2021-06" db="EMBL/GenBank/DDBJ databases">
        <authorList>
            <person name="Kallberg Y."/>
            <person name="Tangrot J."/>
            <person name="Rosling A."/>
        </authorList>
    </citation>
    <scope>NUCLEOTIDE SEQUENCE</scope>
    <source>
        <strain evidence="2">UK204</strain>
    </source>
</reference>
<dbReference type="Proteomes" id="UP000789570">
    <property type="component" value="Unassembled WGS sequence"/>
</dbReference>
<evidence type="ECO:0000313" key="3">
    <source>
        <dbReference type="Proteomes" id="UP000789570"/>
    </source>
</evidence>
<evidence type="ECO:0000256" key="1">
    <source>
        <dbReference type="SAM" id="MobiDB-lite"/>
    </source>
</evidence>
<gene>
    <name evidence="2" type="ORF">FCALED_LOCUS2816</name>
</gene>
<proteinExistence type="predicted"/>
<comment type="caution">
    <text evidence="2">The sequence shown here is derived from an EMBL/GenBank/DDBJ whole genome shotgun (WGS) entry which is preliminary data.</text>
</comment>
<dbReference type="EMBL" id="CAJVPQ010000454">
    <property type="protein sequence ID" value="CAG8483086.1"/>
    <property type="molecule type" value="Genomic_DNA"/>
</dbReference>
<sequence length="108" mass="12160">MLYCLVLGEHPEEAFEVEDNKFESISKLEDVYLGKDSRNRACKKTEVVASCDEAIKILLTGNEVKNGIYQNLRNAVERTETIILANGPRTEQEPIPPRITNFTTQSSS</sequence>
<dbReference type="AlphaFoldDB" id="A0A9N8WAH0"/>